<accession>A0A2G6KDQ8</accession>
<dbReference type="SMART" id="SM00729">
    <property type="entry name" value="Elp3"/>
    <property type="match status" value="1"/>
</dbReference>
<keyword evidence="2" id="KW-0489">Methyltransferase</keyword>
<dbReference type="InterPro" id="IPR023404">
    <property type="entry name" value="rSAM_horseshoe"/>
</dbReference>
<organism evidence="9 10">
    <name type="scientific">candidate division KSB3 bacterium</name>
    <dbReference type="NCBI Taxonomy" id="2044937"/>
    <lineage>
        <taxon>Bacteria</taxon>
        <taxon>candidate division KSB3</taxon>
    </lineage>
</organism>
<dbReference type="Gene3D" id="3.80.30.20">
    <property type="entry name" value="tm_1862 like domain"/>
    <property type="match status" value="1"/>
</dbReference>
<dbReference type="Gene3D" id="3.40.50.280">
    <property type="entry name" value="Cobalamin-binding domain"/>
    <property type="match status" value="1"/>
</dbReference>
<evidence type="ECO:0000256" key="4">
    <source>
        <dbReference type="ARBA" id="ARBA00022691"/>
    </source>
</evidence>
<name>A0A2G6KDQ8_9BACT</name>
<keyword evidence="3" id="KW-0808">Transferase</keyword>
<keyword evidence="7" id="KW-0411">Iron-sulfur</keyword>
<feature type="domain" description="Radical SAM core" evidence="8">
    <location>
        <begin position="187"/>
        <end position="405"/>
    </location>
</feature>
<dbReference type="SFLD" id="SFLDS00029">
    <property type="entry name" value="Radical_SAM"/>
    <property type="match status" value="1"/>
</dbReference>
<dbReference type="PROSITE" id="PS51918">
    <property type="entry name" value="RADICAL_SAM"/>
    <property type="match status" value="1"/>
</dbReference>
<keyword evidence="6" id="KW-0408">Iron</keyword>
<dbReference type="Pfam" id="PF04055">
    <property type="entry name" value="Radical_SAM"/>
    <property type="match status" value="1"/>
</dbReference>
<keyword evidence="4" id="KW-0949">S-adenosyl-L-methionine</keyword>
<dbReference type="SUPFAM" id="SSF102114">
    <property type="entry name" value="Radical SAM enzymes"/>
    <property type="match status" value="1"/>
</dbReference>
<dbReference type="GO" id="GO:0003824">
    <property type="term" value="F:catalytic activity"/>
    <property type="evidence" value="ECO:0007669"/>
    <property type="project" value="InterPro"/>
</dbReference>
<dbReference type="SFLD" id="SFLDG01123">
    <property type="entry name" value="methyltransferase_(Class_B)"/>
    <property type="match status" value="1"/>
</dbReference>
<evidence type="ECO:0000313" key="10">
    <source>
        <dbReference type="Proteomes" id="UP000230821"/>
    </source>
</evidence>
<dbReference type="GO" id="GO:0051539">
    <property type="term" value="F:4 iron, 4 sulfur cluster binding"/>
    <property type="evidence" value="ECO:0007669"/>
    <property type="project" value="UniProtKB-KW"/>
</dbReference>
<evidence type="ECO:0000259" key="8">
    <source>
        <dbReference type="PROSITE" id="PS51918"/>
    </source>
</evidence>
<keyword evidence="5" id="KW-0479">Metal-binding</keyword>
<reference evidence="9 10" key="1">
    <citation type="submission" date="2017-10" db="EMBL/GenBank/DDBJ databases">
        <title>Novel microbial diversity and functional potential in the marine mammal oral microbiome.</title>
        <authorList>
            <person name="Dudek N.K."/>
            <person name="Sun C.L."/>
            <person name="Burstein D."/>
            <person name="Kantor R.S."/>
            <person name="Aliaga Goltsman D.S."/>
            <person name="Bik E.M."/>
            <person name="Thomas B.C."/>
            <person name="Banfield J.F."/>
            <person name="Relman D.A."/>
        </authorList>
    </citation>
    <scope>NUCLEOTIDE SEQUENCE [LARGE SCALE GENOMIC DNA]</scope>
    <source>
        <strain evidence="9">DOLJORAL78_47_16</strain>
    </source>
</reference>
<proteinExistence type="predicted"/>
<evidence type="ECO:0000256" key="1">
    <source>
        <dbReference type="ARBA" id="ARBA00001966"/>
    </source>
</evidence>
<evidence type="ECO:0000256" key="3">
    <source>
        <dbReference type="ARBA" id="ARBA00022679"/>
    </source>
</evidence>
<comment type="caution">
    <text evidence="9">The sequence shown here is derived from an EMBL/GenBank/DDBJ whole genome shotgun (WGS) entry which is preliminary data.</text>
</comment>
<dbReference type="InterPro" id="IPR007197">
    <property type="entry name" value="rSAM"/>
</dbReference>
<comment type="cofactor">
    <cofactor evidence="1">
        <name>[4Fe-4S] cluster</name>
        <dbReference type="ChEBI" id="CHEBI:49883"/>
    </cofactor>
</comment>
<evidence type="ECO:0000313" key="9">
    <source>
        <dbReference type="EMBL" id="PIE33791.1"/>
    </source>
</evidence>
<dbReference type="Proteomes" id="UP000230821">
    <property type="component" value="Unassembled WGS sequence"/>
</dbReference>
<dbReference type="SFLD" id="SFLDG01082">
    <property type="entry name" value="B12-binding_domain_containing"/>
    <property type="match status" value="1"/>
</dbReference>
<protein>
    <recommendedName>
        <fullName evidence="8">Radical SAM core domain-containing protein</fullName>
    </recommendedName>
</protein>
<evidence type="ECO:0000256" key="2">
    <source>
        <dbReference type="ARBA" id="ARBA00022603"/>
    </source>
</evidence>
<gene>
    <name evidence="9" type="ORF">CSA56_09765</name>
</gene>
<evidence type="ECO:0000256" key="6">
    <source>
        <dbReference type="ARBA" id="ARBA00023004"/>
    </source>
</evidence>
<dbReference type="GO" id="GO:0005829">
    <property type="term" value="C:cytosol"/>
    <property type="evidence" value="ECO:0007669"/>
    <property type="project" value="TreeGrafter"/>
</dbReference>
<evidence type="ECO:0000256" key="7">
    <source>
        <dbReference type="ARBA" id="ARBA00023014"/>
    </source>
</evidence>
<dbReference type="GO" id="GO:0046872">
    <property type="term" value="F:metal ion binding"/>
    <property type="evidence" value="ECO:0007669"/>
    <property type="project" value="UniProtKB-KW"/>
</dbReference>
<dbReference type="PANTHER" id="PTHR43409">
    <property type="entry name" value="ANAEROBIC MAGNESIUM-PROTOPORPHYRIN IX MONOMETHYL ESTER CYCLASE-RELATED"/>
    <property type="match status" value="1"/>
</dbReference>
<dbReference type="EMBL" id="PDSK01000094">
    <property type="protein sequence ID" value="PIE33791.1"/>
    <property type="molecule type" value="Genomic_DNA"/>
</dbReference>
<dbReference type="PANTHER" id="PTHR43409:SF7">
    <property type="entry name" value="BLL1977 PROTEIN"/>
    <property type="match status" value="1"/>
</dbReference>
<evidence type="ECO:0000256" key="5">
    <source>
        <dbReference type="ARBA" id="ARBA00022723"/>
    </source>
</evidence>
<dbReference type="InterPro" id="IPR058240">
    <property type="entry name" value="rSAM_sf"/>
</dbReference>
<dbReference type="CDD" id="cd01335">
    <property type="entry name" value="Radical_SAM"/>
    <property type="match status" value="1"/>
</dbReference>
<dbReference type="AlphaFoldDB" id="A0A2G6KDQ8"/>
<dbReference type="InterPro" id="IPR034466">
    <property type="entry name" value="Methyltransferase_Class_B"/>
</dbReference>
<dbReference type="InterPro" id="IPR051198">
    <property type="entry name" value="BchE-like"/>
</dbReference>
<sequence length="508" mass="58718">MRHYRNQWYPRHMRCAPRLDPAYIPDAIQKRFVLLINPFYPKDPHASFGKHVLTPSLALTSIAGATPPEWDLRYWDENLLQGPPPTEPFPEVVGITVHLTFAKRAYELSRWYRERGATVILGGLHMQSCSDEALEHADAVAIGNGVLLWPRILRDIEHGTLRKTYQIGYDHPYSEEPMPRRDILPRESFLTTSSLIATRGCKNRCQFCYLATDGIRMPYQCKRINQVVREFQADGQPYGVFTDNNLGSDPAHLRKLCQALRPLDKLWSAAVSLDVTDDPSLIRDMALAGCGSVFVGLETLSQENLRTAKKRHVPPPGEYARRIEIFHQNGIQVNGSFVFGFDCDTPDVFERTIQWIEDNRLECSTFHILTPYPGTPLFRQLEKEKRLLHTDWDLYDTAHAVFRPKHMSPEDLEQGYIWCYERLFSYASIWLRRPQDVRAVLPYLVMSYLYKRSNRLWRFLIRHRLTAKIWRPVVDISRKRHLKFRKKLAAMPGEATMSPVGSPVSAGV</sequence>
<dbReference type="InterPro" id="IPR006638">
    <property type="entry name" value="Elp3/MiaA/NifB-like_rSAM"/>
</dbReference>